<proteinExistence type="predicted"/>
<organism evidence="1 2">
    <name type="scientific">Caenorhabditis nigoni</name>
    <dbReference type="NCBI Taxonomy" id="1611254"/>
    <lineage>
        <taxon>Eukaryota</taxon>
        <taxon>Metazoa</taxon>
        <taxon>Ecdysozoa</taxon>
        <taxon>Nematoda</taxon>
        <taxon>Chromadorea</taxon>
        <taxon>Rhabditida</taxon>
        <taxon>Rhabditina</taxon>
        <taxon>Rhabditomorpha</taxon>
        <taxon>Rhabditoidea</taxon>
        <taxon>Rhabditidae</taxon>
        <taxon>Peloderinae</taxon>
        <taxon>Caenorhabditis</taxon>
    </lineage>
</organism>
<accession>A0A2G5SE89</accession>
<dbReference type="Proteomes" id="UP000230233">
    <property type="component" value="Unassembled WGS sequence"/>
</dbReference>
<protein>
    <submittedName>
        <fullName evidence="1">Uncharacterized protein</fullName>
    </submittedName>
</protein>
<evidence type="ECO:0000313" key="2">
    <source>
        <dbReference type="Proteomes" id="UP000230233"/>
    </source>
</evidence>
<sequence length="88" mass="10162">MIPETNMYSRTSLKESRDSFAAVETHNKRDVQGSLPSNLLASTISPSRASCQDCKYRESRLRPFPVHYLNKGKFDIQRVSFCYDDKNK</sequence>
<comment type="caution">
    <text evidence="1">The sequence shown here is derived from an EMBL/GenBank/DDBJ whole genome shotgun (WGS) entry which is preliminary data.</text>
</comment>
<dbReference type="AlphaFoldDB" id="A0A2G5SE89"/>
<dbReference type="EMBL" id="PDUG01000014">
    <property type="protein sequence ID" value="PIC13243.1"/>
    <property type="molecule type" value="Genomic_DNA"/>
</dbReference>
<gene>
    <name evidence="1" type="ORF">B9Z55_027887</name>
</gene>
<name>A0A2G5SE89_9PELO</name>
<keyword evidence="2" id="KW-1185">Reference proteome</keyword>
<evidence type="ECO:0000313" key="1">
    <source>
        <dbReference type="EMBL" id="PIC13243.1"/>
    </source>
</evidence>
<reference evidence="2" key="1">
    <citation type="submission" date="2017-10" db="EMBL/GenBank/DDBJ databases">
        <title>Rapid genome shrinkage in a self-fertile nematode reveals novel sperm competition proteins.</title>
        <authorList>
            <person name="Yin D."/>
            <person name="Schwarz E.M."/>
            <person name="Thomas C.G."/>
            <person name="Felde R.L."/>
            <person name="Korf I.F."/>
            <person name="Cutter A.D."/>
            <person name="Schartner C.M."/>
            <person name="Ralston E.J."/>
            <person name="Meyer B.J."/>
            <person name="Haag E.S."/>
        </authorList>
    </citation>
    <scope>NUCLEOTIDE SEQUENCE [LARGE SCALE GENOMIC DNA]</scope>
    <source>
        <strain evidence="2">JU1422</strain>
    </source>
</reference>